<keyword evidence="2" id="KW-1003">Cell membrane</keyword>
<dbReference type="NCBIfam" id="NF010068">
    <property type="entry name" value="PRK13548.1"/>
    <property type="match status" value="1"/>
</dbReference>
<proteinExistence type="predicted"/>
<dbReference type="InterPro" id="IPR003439">
    <property type="entry name" value="ABC_transporter-like_ATP-bd"/>
</dbReference>
<dbReference type="PROSITE" id="PS00211">
    <property type="entry name" value="ABC_TRANSPORTER_1"/>
    <property type="match status" value="1"/>
</dbReference>
<evidence type="ECO:0000256" key="5">
    <source>
        <dbReference type="ARBA" id="ARBA00022967"/>
    </source>
</evidence>
<dbReference type="GO" id="GO:0005524">
    <property type="term" value="F:ATP binding"/>
    <property type="evidence" value="ECO:0007669"/>
    <property type="project" value="UniProtKB-KW"/>
</dbReference>
<comment type="caution">
    <text evidence="8">The sequence shown here is derived from an EMBL/GenBank/DDBJ whole genome shotgun (WGS) entry which is preliminary data.</text>
</comment>
<evidence type="ECO:0000256" key="1">
    <source>
        <dbReference type="ARBA" id="ARBA00022448"/>
    </source>
</evidence>
<accession>A0A2N8KGU4</accession>
<dbReference type="CDD" id="cd03214">
    <property type="entry name" value="ABC_Iron-Siderophores_B12_Hemin"/>
    <property type="match status" value="1"/>
</dbReference>
<dbReference type="EMBL" id="POQS01000004">
    <property type="protein sequence ID" value="PND32662.1"/>
    <property type="molecule type" value="Genomic_DNA"/>
</dbReference>
<dbReference type="PROSITE" id="PS50893">
    <property type="entry name" value="ABC_TRANSPORTER_2"/>
    <property type="match status" value="1"/>
</dbReference>
<dbReference type="InterPro" id="IPR003593">
    <property type="entry name" value="AAA+_ATPase"/>
</dbReference>
<dbReference type="InterPro" id="IPR027417">
    <property type="entry name" value="P-loop_NTPase"/>
</dbReference>
<evidence type="ECO:0000313" key="9">
    <source>
        <dbReference type="Proteomes" id="UP000235994"/>
    </source>
</evidence>
<organism evidence="8 9">
    <name type="scientific">Achromobacter pulmonis</name>
    <dbReference type="NCBI Taxonomy" id="1389932"/>
    <lineage>
        <taxon>Bacteria</taxon>
        <taxon>Pseudomonadati</taxon>
        <taxon>Pseudomonadota</taxon>
        <taxon>Betaproteobacteria</taxon>
        <taxon>Burkholderiales</taxon>
        <taxon>Alcaligenaceae</taxon>
        <taxon>Achromobacter</taxon>
    </lineage>
</organism>
<evidence type="ECO:0000256" key="4">
    <source>
        <dbReference type="ARBA" id="ARBA00022840"/>
    </source>
</evidence>
<dbReference type="Gene3D" id="3.40.50.300">
    <property type="entry name" value="P-loop containing nucleotide triphosphate hydrolases"/>
    <property type="match status" value="1"/>
</dbReference>
<dbReference type="SMART" id="SM00382">
    <property type="entry name" value="AAA"/>
    <property type="match status" value="1"/>
</dbReference>
<name>A0A2N8KGU4_9BURK</name>
<keyword evidence="1" id="KW-0813">Transport</keyword>
<evidence type="ECO:0000313" key="8">
    <source>
        <dbReference type="EMBL" id="PND32662.1"/>
    </source>
</evidence>
<gene>
    <name evidence="8" type="ORF">C1I89_16580</name>
</gene>
<dbReference type="Proteomes" id="UP000235994">
    <property type="component" value="Unassembled WGS sequence"/>
</dbReference>
<evidence type="ECO:0000256" key="2">
    <source>
        <dbReference type="ARBA" id="ARBA00022475"/>
    </source>
</evidence>
<feature type="domain" description="ABC transporter" evidence="7">
    <location>
        <begin position="2"/>
        <end position="243"/>
    </location>
</feature>
<dbReference type="PANTHER" id="PTHR42794:SF1">
    <property type="entry name" value="HEMIN IMPORT ATP-BINDING PROTEIN HMUV"/>
    <property type="match status" value="1"/>
</dbReference>
<keyword evidence="3" id="KW-0547">Nucleotide-binding</keyword>
<protein>
    <submittedName>
        <fullName evidence="8">Heme ABC transporter ATP-binding protein</fullName>
    </submittedName>
</protein>
<dbReference type="AlphaFoldDB" id="A0A2N8KGU4"/>
<dbReference type="Pfam" id="PF00005">
    <property type="entry name" value="ABC_tran"/>
    <property type="match status" value="1"/>
</dbReference>
<evidence type="ECO:0000256" key="3">
    <source>
        <dbReference type="ARBA" id="ARBA00022741"/>
    </source>
</evidence>
<dbReference type="GO" id="GO:0016887">
    <property type="term" value="F:ATP hydrolysis activity"/>
    <property type="evidence" value="ECO:0007669"/>
    <property type="project" value="InterPro"/>
</dbReference>
<dbReference type="InterPro" id="IPR017871">
    <property type="entry name" value="ABC_transporter-like_CS"/>
</dbReference>
<evidence type="ECO:0000259" key="7">
    <source>
        <dbReference type="PROSITE" id="PS50893"/>
    </source>
</evidence>
<evidence type="ECO:0000256" key="6">
    <source>
        <dbReference type="ARBA" id="ARBA00037066"/>
    </source>
</evidence>
<keyword evidence="9" id="KW-1185">Reference proteome</keyword>
<keyword evidence="2" id="KW-0472">Membrane</keyword>
<reference evidence="8 9" key="1">
    <citation type="submission" date="2018-01" db="EMBL/GenBank/DDBJ databases">
        <title>The draft genome of an aniline degradation strain ANB-1.</title>
        <authorList>
            <person name="Zhang L."/>
            <person name="Jiang J."/>
        </authorList>
    </citation>
    <scope>NUCLEOTIDE SEQUENCE [LARGE SCALE GENOMIC DNA]</scope>
    <source>
        <strain evidence="8 9">ANB-1</strain>
    </source>
</reference>
<dbReference type="SUPFAM" id="SSF52540">
    <property type="entry name" value="P-loop containing nucleoside triphosphate hydrolases"/>
    <property type="match status" value="1"/>
</dbReference>
<keyword evidence="5" id="KW-1278">Translocase</keyword>
<keyword evidence="4 8" id="KW-0067">ATP-binding</keyword>
<sequence length="261" mass="27749">MLAAENLTLSRGGSRILDRVSLALRPGEVVGLLGANGAGKSSLLAALSCELPPDGGRVRLDGTSLVRLPQRLQARRRAVLPQKPGLSFDLDVREVVAMGAYPFPELPPAAVDALVEQALRRADAGHLRARRYPELSGGEQQRVQFARVLAQCEAARVPGEARYLLLDEPTASLDPRHQGELLRAAAELAHAGHTGVLVILHDMNLAARWCDRLLLLCAGRAIAAGAPAEVLTPANLRLAYGIDAQVIAHPLQAGRLLVVTA</sequence>
<dbReference type="PANTHER" id="PTHR42794">
    <property type="entry name" value="HEMIN IMPORT ATP-BINDING PROTEIN HMUV"/>
    <property type="match status" value="1"/>
</dbReference>
<comment type="function">
    <text evidence="6">Part of the ABC transporter complex HmuTUV involved in hemin import. Responsible for energy coupling to the transport system.</text>
</comment>